<evidence type="ECO:0000313" key="1">
    <source>
        <dbReference type="EMBL" id="CBI09078.1"/>
    </source>
</evidence>
<gene>
    <name evidence="1" type="ORF">CARN6_2625</name>
</gene>
<dbReference type="Gene3D" id="2.60.40.2500">
    <property type="match status" value="1"/>
</dbReference>
<name>E6QPA7_9ZZZZ</name>
<dbReference type="AlphaFoldDB" id="E6QPA7"/>
<dbReference type="EMBL" id="CABQ01000313">
    <property type="protein sequence ID" value="CBI09078.1"/>
    <property type="molecule type" value="Genomic_DNA"/>
</dbReference>
<accession>E6QPA7</accession>
<reference evidence="1" key="1">
    <citation type="submission" date="2009-10" db="EMBL/GenBank/DDBJ databases">
        <title>Diversity of trophic interactions inside an arsenic-rich microbial ecosystem.</title>
        <authorList>
            <person name="Bertin P.N."/>
            <person name="Heinrich-Salmeron A."/>
            <person name="Pelletier E."/>
            <person name="Goulhen-Chollet F."/>
            <person name="Arsene-Ploetze F."/>
            <person name="Gallien S."/>
            <person name="Calteau A."/>
            <person name="Vallenet D."/>
            <person name="Casiot C."/>
            <person name="Chane-Woon-Ming B."/>
            <person name="Giloteaux L."/>
            <person name="Barakat M."/>
            <person name="Bonnefoy V."/>
            <person name="Bruneel O."/>
            <person name="Chandler M."/>
            <person name="Cleiss J."/>
            <person name="Duran R."/>
            <person name="Elbaz-Poulichet F."/>
            <person name="Fonknechten N."/>
            <person name="Lauga B."/>
            <person name="Mornico D."/>
            <person name="Ortet P."/>
            <person name="Schaeffer C."/>
            <person name="Siguier P."/>
            <person name="Alexander Thil Smith A."/>
            <person name="Van Dorsselaer A."/>
            <person name="Weissenbach J."/>
            <person name="Medigue C."/>
            <person name="Le Paslier D."/>
        </authorList>
    </citation>
    <scope>NUCLEOTIDE SEQUENCE</scope>
</reference>
<proteinExistence type="predicted"/>
<dbReference type="Pfam" id="PF03524">
    <property type="entry name" value="CagX"/>
    <property type="match status" value="1"/>
</dbReference>
<dbReference type="InterPro" id="IPR038161">
    <property type="entry name" value="VirB9/CagX/TrbG_C_sf"/>
</dbReference>
<organism evidence="1">
    <name type="scientific">mine drainage metagenome</name>
    <dbReference type="NCBI Taxonomy" id="410659"/>
    <lineage>
        <taxon>unclassified sequences</taxon>
        <taxon>metagenomes</taxon>
        <taxon>ecological metagenomes</taxon>
    </lineage>
</organism>
<sequence>MKQVIAWIVAVTVCVTPILGLSASFVPLRWQSHHQYTITCPQMLECTVKLHAGEKLNGAYGSNTTQWAINLAYVGEQPHIVPELVVRPASAGLSTNVVITTSQRTYHLYFRSVASNDPNYYHFVFATPAPPPPAPIPTPTPVALGAVPLALACNGDTFRVSAASGSAALWRPTQVCTDGAHTYVQEQITRDARTNVPVVASLDGSSEQLINYTYDASRARFIVDGVYHELALIGGTPSHPWRIYVEHQRDEAALPIGHRSGSNATPTAAPINAPFIVPTPVAHEADAHVMLANAAAPVDPPTPAATPAPRLVPILDTHGRIIAYTIVGGATMPPLTTFHVPAPNGCPQPNPAVHDSGWDSHTKWSRDLRYVTQGANAFIVGNAIRHGGMSLGIFSFLKSPLTFLLAQGVEDYISDRATAHACPRVINTVNTATALSAAINALKAKP</sequence>
<protein>
    <submittedName>
        <fullName evidence="1">Uncharacterized protein</fullName>
    </submittedName>
</protein>
<comment type="caution">
    <text evidence="1">The sequence shown here is derived from an EMBL/GenBank/DDBJ whole genome shotgun (WGS) entry which is preliminary data.</text>
</comment>
<dbReference type="InterPro" id="IPR010258">
    <property type="entry name" value="Conjugal_tfr_TrbG/VirB9/CagX"/>
</dbReference>